<evidence type="ECO:0000256" key="2">
    <source>
        <dbReference type="SAM" id="Phobius"/>
    </source>
</evidence>
<dbReference type="PANTHER" id="PTHR43318">
    <property type="entry name" value="UDP-N-ACETYLGLUCOSAMINE 4,6-DEHYDRATASE"/>
    <property type="match status" value="1"/>
</dbReference>
<dbReference type="Proteomes" id="UP000683246">
    <property type="component" value="Chromosome"/>
</dbReference>
<keyword evidence="2" id="KW-0812">Transmembrane</keyword>
<name>A0A8J8MP45_9FIRM</name>
<keyword evidence="5" id="KW-1185">Reference proteome</keyword>
<gene>
    <name evidence="4" type="ORF">HZI73_23070</name>
</gene>
<keyword evidence="2" id="KW-0472">Membrane</keyword>
<dbReference type="Pfam" id="PF13727">
    <property type="entry name" value="CoA_binding_3"/>
    <property type="match status" value="1"/>
</dbReference>
<protein>
    <submittedName>
        <fullName evidence="4">Polysaccharide biosynthesis protein</fullName>
    </submittedName>
</protein>
<dbReference type="Pfam" id="PF02719">
    <property type="entry name" value="Polysacc_synt_2"/>
    <property type="match status" value="1"/>
</dbReference>
<dbReference type="KEGG" id="vpy:HZI73_23070"/>
<evidence type="ECO:0000256" key="1">
    <source>
        <dbReference type="ARBA" id="ARBA00007430"/>
    </source>
</evidence>
<feature type="domain" description="Polysaccharide biosynthesis protein CapD-like" evidence="3">
    <location>
        <begin position="284"/>
        <end position="582"/>
    </location>
</feature>
<evidence type="ECO:0000313" key="4">
    <source>
        <dbReference type="EMBL" id="QUI24996.1"/>
    </source>
</evidence>
<dbReference type="InterPro" id="IPR036291">
    <property type="entry name" value="NAD(P)-bd_dom_sf"/>
</dbReference>
<feature type="transmembrane region" description="Helical" evidence="2">
    <location>
        <begin position="7"/>
        <end position="30"/>
    </location>
</feature>
<dbReference type="SUPFAM" id="SSF51735">
    <property type="entry name" value="NAD(P)-binding Rossmann-fold domains"/>
    <property type="match status" value="2"/>
</dbReference>
<keyword evidence="2" id="KW-1133">Transmembrane helix</keyword>
<organism evidence="4 5">
    <name type="scientific">Vallitalea pronyensis</name>
    <dbReference type="NCBI Taxonomy" id="1348613"/>
    <lineage>
        <taxon>Bacteria</taxon>
        <taxon>Bacillati</taxon>
        <taxon>Bacillota</taxon>
        <taxon>Clostridia</taxon>
        <taxon>Lachnospirales</taxon>
        <taxon>Vallitaleaceae</taxon>
        <taxon>Vallitalea</taxon>
    </lineage>
</organism>
<sequence>MHKKIKMLIFMLLDVFLIHLAYFLSCFVRFDWNIDPKYINIYIDNIIMITCIKLVVFYIFKLYQSLWKYASIEEMIQVVSGVIVANASVLAYLYFQQQHLPRSIYILAPILELMFIGGVRFTYRTLRRVKHSDLLFSKKEIKRIMIVGAGDAGAMIIKELKNNRNITGKPIALIDDDRRKQGQVINNVPVLGQRLDIASVAFKKNIHEIIIALPSASKDDIKAIIEECRRTKCKLRILPSMYTMMSKKVKLSDIRDVQIEDLLGREEVKLNMDGISSYIKNKKVLVTGGGGSIGSELCRQIASFSPRELIILDIYENNAYDLQNELCRTYNVQLISPDEKPKVYHKDKMYLKVIIASVRDRLRLEKVFRQNKPDVVFHAAAHKHVPLMEDNPSEAIKNNVFGTLNVAQVADIYNVKKFVLISTDKAVNPTNVMGATKRTCELIIQSINKRSKTEYVAVRFGNVLGSNGSVIPLFKRQIAEGGPITVTHEDIIRYFMTIPEAAKLVMQAGAMAKGGEIFILDMGEPVKIMDLAKDLIKLSGLKPYIDIPIEVTGLRPGEKLYEELLMAEEGMSSTAHHKIFIGKPAEIDYDSLLQGLDGLREVIARDNRAMIKQSLAEMIPTYKIENNVVNGEFMQRLNHREISVARG</sequence>
<evidence type="ECO:0000259" key="3">
    <source>
        <dbReference type="Pfam" id="PF02719"/>
    </source>
</evidence>
<dbReference type="EMBL" id="CP058649">
    <property type="protein sequence ID" value="QUI24996.1"/>
    <property type="molecule type" value="Genomic_DNA"/>
</dbReference>
<dbReference type="InterPro" id="IPR051203">
    <property type="entry name" value="Polysaccharide_Synthase-Rel"/>
</dbReference>
<comment type="similarity">
    <text evidence="1">Belongs to the polysaccharide synthase family.</text>
</comment>
<dbReference type="AlphaFoldDB" id="A0A8J8MP45"/>
<dbReference type="CDD" id="cd05237">
    <property type="entry name" value="UDP_invert_4-6DH_SDR_e"/>
    <property type="match status" value="1"/>
</dbReference>
<proteinExistence type="inferred from homology"/>
<accession>A0A8J8MP45</accession>
<dbReference type="Gene3D" id="3.40.50.720">
    <property type="entry name" value="NAD(P)-binding Rossmann-like Domain"/>
    <property type="match status" value="2"/>
</dbReference>
<reference evidence="4" key="1">
    <citation type="submission" date="2020-07" db="EMBL/GenBank/DDBJ databases">
        <title>Vallitalea pronyensis genome.</title>
        <authorList>
            <person name="Postec A."/>
        </authorList>
    </citation>
    <scope>NUCLEOTIDE SEQUENCE</scope>
    <source>
        <strain evidence="4">FatNI3</strain>
    </source>
</reference>
<evidence type="ECO:0000313" key="5">
    <source>
        <dbReference type="Proteomes" id="UP000683246"/>
    </source>
</evidence>
<dbReference type="InterPro" id="IPR003869">
    <property type="entry name" value="Polysac_CapD-like"/>
</dbReference>
<feature type="transmembrane region" description="Helical" evidence="2">
    <location>
        <begin position="75"/>
        <end position="97"/>
    </location>
</feature>
<dbReference type="PANTHER" id="PTHR43318:SF1">
    <property type="entry name" value="POLYSACCHARIDE BIOSYNTHESIS PROTEIN EPSC-RELATED"/>
    <property type="match status" value="1"/>
</dbReference>
<feature type="transmembrane region" description="Helical" evidence="2">
    <location>
        <begin position="42"/>
        <end position="63"/>
    </location>
</feature>